<keyword evidence="2" id="KW-1185">Reference proteome</keyword>
<dbReference type="AlphaFoldDB" id="A0A7K1V8L1"/>
<organism evidence="1 2">
    <name type="scientific">Nocardia terrae</name>
    <dbReference type="NCBI Taxonomy" id="2675851"/>
    <lineage>
        <taxon>Bacteria</taxon>
        <taxon>Bacillati</taxon>
        <taxon>Actinomycetota</taxon>
        <taxon>Actinomycetes</taxon>
        <taxon>Mycobacteriales</taxon>
        <taxon>Nocardiaceae</taxon>
        <taxon>Nocardia</taxon>
    </lineage>
</organism>
<protein>
    <submittedName>
        <fullName evidence="1">Uncharacterized protein</fullName>
    </submittedName>
</protein>
<dbReference type="EMBL" id="WRPP01000010">
    <property type="protein sequence ID" value="MVU82821.1"/>
    <property type="molecule type" value="Genomic_DNA"/>
</dbReference>
<reference evidence="1 2" key="1">
    <citation type="submission" date="2019-12" db="EMBL/GenBank/DDBJ databases">
        <title>Nocardia sp. nov. ET3-3 isolated from soil.</title>
        <authorList>
            <person name="Kanchanasin P."/>
            <person name="Tanasupawat S."/>
            <person name="Yuki M."/>
            <person name="Kudo T."/>
        </authorList>
    </citation>
    <scope>NUCLEOTIDE SEQUENCE [LARGE SCALE GENOMIC DNA]</scope>
    <source>
        <strain evidence="1 2">ET3-3</strain>
    </source>
</reference>
<accession>A0A7K1V8L1</accession>
<evidence type="ECO:0000313" key="1">
    <source>
        <dbReference type="EMBL" id="MVU82821.1"/>
    </source>
</evidence>
<comment type="caution">
    <text evidence="1">The sequence shown here is derived from an EMBL/GenBank/DDBJ whole genome shotgun (WGS) entry which is preliminary data.</text>
</comment>
<dbReference type="RefSeq" id="WP_157392376.1">
    <property type="nucleotide sequence ID" value="NZ_WRPP01000010.1"/>
</dbReference>
<evidence type="ECO:0000313" key="2">
    <source>
        <dbReference type="Proteomes" id="UP000466794"/>
    </source>
</evidence>
<name>A0A7K1V8L1_9NOCA</name>
<proteinExistence type="predicted"/>
<gene>
    <name evidence="1" type="ORF">GPX89_37005</name>
</gene>
<sequence>MSAGAKPIRQTEEFRRLQHDERFRAWLRMQEAALEIEFIVTDVPELNNLDALWSRDGLAIVEEDALRRWSSEQQAFTGDEFPMAMRFCYFIGETFRREVEGNWVALPPHPPTRGMRSVIDAEYRARFYDPADMLGIALLRRTGDQLSKIFGYAVEAHREWVEAGRPARGHWPGSA</sequence>
<dbReference type="Proteomes" id="UP000466794">
    <property type="component" value="Unassembled WGS sequence"/>
</dbReference>